<dbReference type="SUPFAM" id="SSF102860">
    <property type="entry name" value="mRNA decapping enzyme DcpS N-terminal domain"/>
    <property type="match status" value="1"/>
</dbReference>
<evidence type="ECO:0000256" key="11">
    <source>
        <dbReference type="PIRSR" id="PIRSR028973-2"/>
    </source>
</evidence>
<keyword evidence="6" id="KW-0539">Nucleus</keyword>
<dbReference type="PIRSF" id="PIRSF028973">
    <property type="entry name" value="Scavenger_mRNA_decap_enz"/>
    <property type="match status" value="1"/>
</dbReference>
<evidence type="ECO:0000256" key="5">
    <source>
        <dbReference type="ARBA" id="ARBA00022801"/>
    </source>
</evidence>
<dbReference type="GO" id="GO:0000290">
    <property type="term" value="P:deadenylation-dependent decapping of nuclear-transcribed mRNA"/>
    <property type="evidence" value="ECO:0007669"/>
    <property type="project" value="InterPro"/>
</dbReference>
<comment type="caution">
    <text evidence="12">The sequence shown here is derived from an EMBL/GenBank/DDBJ whole genome shotgun (WGS) entry which is preliminary data.</text>
</comment>
<dbReference type="SUPFAM" id="SSF54197">
    <property type="entry name" value="HIT-like"/>
    <property type="match status" value="1"/>
</dbReference>
<dbReference type="EMBL" id="LSYV01000013">
    <property type="protein sequence ID" value="KXZ51606.1"/>
    <property type="molecule type" value="Genomic_DNA"/>
</dbReference>
<evidence type="ECO:0000256" key="9">
    <source>
        <dbReference type="ARBA" id="ARBA00048222"/>
    </source>
</evidence>
<dbReference type="GO" id="GO:0140932">
    <property type="term" value="F:5'-(N(7)-methyl 5'-triphosphoguanosine)-[mRNA] diphosphatase activity"/>
    <property type="evidence" value="ECO:0007669"/>
    <property type="project" value="UniProtKB-EC"/>
</dbReference>
<protein>
    <recommendedName>
        <fullName evidence="4">m7GpppX diphosphatase</fullName>
        <ecNumber evidence="3">3.6.1.59</ecNumber>
    </recommendedName>
    <alternativeName>
        <fullName evidence="8">Decapping scavenger enzyme</fullName>
    </alternativeName>
    <alternativeName>
        <fullName evidence="7">Scavenger mRNA-decapping enzyme DcpS</fullName>
    </alternativeName>
</protein>
<evidence type="ECO:0000256" key="6">
    <source>
        <dbReference type="ARBA" id="ARBA00023242"/>
    </source>
</evidence>
<keyword evidence="13" id="KW-1185">Reference proteome</keyword>
<feature type="binding site" evidence="11">
    <location>
        <position position="197"/>
    </location>
    <ligand>
        <name>substrate</name>
    </ligand>
</feature>
<reference evidence="13" key="1">
    <citation type="journal article" date="2016" name="Nat. Commun.">
        <title>The Gonium pectorale genome demonstrates co-option of cell cycle regulation during the evolution of multicellularity.</title>
        <authorList>
            <person name="Hanschen E.R."/>
            <person name="Marriage T.N."/>
            <person name="Ferris P.J."/>
            <person name="Hamaji T."/>
            <person name="Toyoda A."/>
            <person name="Fujiyama A."/>
            <person name="Neme R."/>
            <person name="Noguchi H."/>
            <person name="Minakuchi Y."/>
            <person name="Suzuki M."/>
            <person name="Kawai-Toyooka H."/>
            <person name="Smith D.R."/>
            <person name="Sparks H."/>
            <person name="Anderson J."/>
            <person name="Bakaric R."/>
            <person name="Luria V."/>
            <person name="Karger A."/>
            <person name="Kirschner M.W."/>
            <person name="Durand P.M."/>
            <person name="Michod R.E."/>
            <person name="Nozaki H."/>
            <person name="Olson B.J."/>
        </authorList>
    </citation>
    <scope>NUCLEOTIDE SEQUENCE [LARGE SCALE GENOMIC DNA]</scope>
    <source>
        <strain evidence="13">NIES-2863</strain>
    </source>
</reference>
<feature type="binding site" evidence="11">
    <location>
        <begin position="258"/>
        <end position="269"/>
    </location>
    <ligand>
        <name>substrate</name>
    </ligand>
</feature>
<sequence>MASSGELLEELATFGASAAERGRLSSFKDFSVVEVLNEDPLTKSIALLGRFAGRNALAVLLLNRKPFDKSSLDDLVGERLKLTHDFANDIYSKYVGVPPPEQAALTVDLIYPATNKHIAKHRQQRKAMVRMTGREAEAQVTETPELYERVVLPYIRSFPPARLQWVYNILEKKEEVERLIYEDPDPVNGFMLHPDLKWDQRCGEQLYCLALVHRRDLPCVRELRVEHLPLLENVRDRGCQAIQDRYGVPRSSLRLFVHYLPSYWHLHVHIVHADLLTHGSVAGKAILLDDVIDNIKTFGSDYWRRRSLTYQLGEADDLWRLLGPVGESAGGRG</sequence>
<evidence type="ECO:0000313" key="12">
    <source>
        <dbReference type="EMBL" id="KXZ51606.1"/>
    </source>
</evidence>
<dbReference type="GO" id="GO:0000340">
    <property type="term" value="F:RNA 7-methylguanosine cap binding"/>
    <property type="evidence" value="ECO:0007669"/>
    <property type="project" value="TreeGrafter"/>
</dbReference>
<feature type="binding site" evidence="11">
    <location>
        <position position="165"/>
    </location>
    <ligand>
        <name>substrate</name>
    </ligand>
</feature>
<name>A0A150GP19_GONPE</name>
<evidence type="ECO:0000256" key="7">
    <source>
        <dbReference type="ARBA" id="ARBA00029885"/>
    </source>
</evidence>
<evidence type="ECO:0000256" key="2">
    <source>
        <dbReference type="ARBA" id="ARBA00010208"/>
    </source>
</evidence>
<dbReference type="EC" id="3.6.1.59" evidence="3"/>
<dbReference type="GO" id="GO:0005634">
    <property type="term" value="C:nucleus"/>
    <property type="evidence" value="ECO:0007669"/>
    <property type="project" value="UniProtKB-SubCell"/>
</dbReference>
<dbReference type="InterPro" id="IPR008594">
    <property type="entry name" value="DcpS/DCS2"/>
</dbReference>
<dbReference type="PANTHER" id="PTHR12978:SF0">
    <property type="entry name" value="M7GPPPX DIPHOSPHATASE"/>
    <property type="match status" value="1"/>
</dbReference>
<evidence type="ECO:0000256" key="10">
    <source>
        <dbReference type="PIRSR" id="PIRSR028973-1"/>
    </source>
</evidence>
<keyword evidence="5" id="KW-0378">Hydrolase</keyword>
<dbReference type="FunFam" id="3.30.428.10:FF:000006">
    <property type="entry name" value="m7GpppX diphosphatase"/>
    <property type="match status" value="1"/>
</dbReference>
<dbReference type="PANTHER" id="PTHR12978">
    <property type="entry name" value="HISTIDINE TRIAD HIT PROTEIN MEMBER"/>
    <property type="match status" value="1"/>
</dbReference>
<evidence type="ECO:0000256" key="8">
    <source>
        <dbReference type="ARBA" id="ARBA00030609"/>
    </source>
</evidence>
<feature type="active site" description="Nucleophile" evidence="10">
    <location>
        <position position="267"/>
    </location>
</feature>
<dbReference type="Pfam" id="PF11969">
    <property type="entry name" value="DcpS_C"/>
    <property type="match status" value="1"/>
</dbReference>
<comment type="catalytic activity">
    <reaction evidence="9">
        <text>a 5'-end (N(7)-methyl 5'-triphosphoguanosine)-ribonucleoside in mRNA + H2O = N(7)-methyl-GMP + a 5'-end diphospho-ribonucleoside in mRNA + 2 H(+)</text>
        <dbReference type="Rhea" id="RHEA:65388"/>
        <dbReference type="Rhea" id="RHEA-COMP:17165"/>
        <dbReference type="Rhea" id="RHEA-COMP:17167"/>
        <dbReference type="ChEBI" id="CHEBI:15377"/>
        <dbReference type="ChEBI" id="CHEBI:15378"/>
        <dbReference type="ChEBI" id="CHEBI:58285"/>
        <dbReference type="ChEBI" id="CHEBI:156461"/>
        <dbReference type="ChEBI" id="CHEBI:167616"/>
        <dbReference type="EC" id="3.6.1.59"/>
    </reaction>
</comment>
<dbReference type="Gene3D" id="3.30.200.40">
    <property type="entry name" value="Scavenger mRNA decapping enzyme, N-terminal domain"/>
    <property type="match status" value="1"/>
</dbReference>
<dbReference type="Pfam" id="PF05652">
    <property type="entry name" value="DcpS"/>
    <property type="match status" value="1"/>
</dbReference>
<dbReference type="InterPro" id="IPR036265">
    <property type="entry name" value="HIT-like_sf"/>
</dbReference>
<dbReference type="OrthoDB" id="10264956at2759"/>
<dbReference type="Gene3D" id="3.30.428.10">
    <property type="entry name" value="HIT-like"/>
    <property type="match status" value="1"/>
</dbReference>
<proteinExistence type="inferred from homology"/>
<gene>
    <name evidence="12" type="ORF">GPECTOR_12g570</name>
</gene>
<dbReference type="Proteomes" id="UP000075714">
    <property type="component" value="Unassembled WGS sequence"/>
</dbReference>
<evidence type="ECO:0000256" key="4">
    <source>
        <dbReference type="ARBA" id="ARBA00015636"/>
    </source>
</evidence>
<organism evidence="12 13">
    <name type="scientific">Gonium pectorale</name>
    <name type="common">Green alga</name>
    <dbReference type="NCBI Taxonomy" id="33097"/>
    <lineage>
        <taxon>Eukaryota</taxon>
        <taxon>Viridiplantae</taxon>
        <taxon>Chlorophyta</taxon>
        <taxon>core chlorophytes</taxon>
        <taxon>Chlorophyceae</taxon>
        <taxon>CS clade</taxon>
        <taxon>Chlamydomonadales</taxon>
        <taxon>Volvocaceae</taxon>
        <taxon>Gonium</taxon>
    </lineage>
</organism>
<dbReference type="InterPro" id="IPR011145">
    <property type="entry name" value="Scavenger_mRNA_decap_enz_N"/>
</dbReference>
<dbReference type="GO" id="GO:0000932">
    <property type="term" value="C:P-body"/>
    <property type="evidence" value="ECO:0007669"/>
    <property type="project" value="TreeGrafter"/>
</dbReference>
<comment type="subcellular location">
    <subcellularLocation>
        <location evidence="1">Nucleus</location>
    </subcellularLocation>
</comment>
<feature type="binding site" evidence="11">
    <location>
        <position position="195"/>
    </location>
    <ligand>
        <name>substrate</name>
    </ligand>
</feature>
<feature type="binding site" evidence="11">
    <location>
        <position position="175"/>
    </location>
    <ligand>
        <name>substrate</name>
    </ligand>
</feature>
<evidence type="ECO:0000256" key="3">
    <source>
        <dbReference type="ARBA" id="ARBA00012520"/>
    </source>
</evidence>
<evidence type="ECO:0000313" key="13">
    <source>
        <dbReference type="Proteomes" id="UP000075714"/>
    </source>
</evidence>
<dbReference type="AlphaFoldDB" id="A0A150GP19"/>
<dbReference type="STRING" id="33097.A0A150GP19"/>
<comment type="similarity">
    <text evidence="2">Belongs to the HIT family.</text>
</comment>
<evidence type="ECO:0000256" key="1">
    <source>
        <dbReference type="ARBA" id="ARBA00004123"/>
    </source>
</evidence>
<accession>A0A150GP19</accession>